<protein>
    <submittedName>
        <fullName evidence="2">Uncharacterized protein</fullName>
    </submittedName>
</protein>
<accession>A0AAD1XGQ0</accession>
<dbReference type="Proteomes" id="UP001295684">
    <property type="component" value="Unassembled WGS sequence"/>
</dbReference>
<evidence type="ECO:0000313" key="3">
    <source>
        <dbReference type="Proteomes" id="UP001295684"/>
    </source>
</evidence>
<keyword evidence="1" id="KW-1133">Transmembrane helix</keyword>
<keyword evidence="3" id="KW-1185">Reference proteome</keyword>
<comment type="caution">
    <text evidence="2">The sequence shown here is derived from an EMBL/GenBank/DDBJ whole genome shotgun (WGS) entry which is preliminary data.</text>
</comment>
<evidence type="ECO:0000256" key="1">
    <source>
        <dbReference type="SAM" id="Phobius"/>
    </source>
</evidence>
<name>A0AAD1XGQ0_EUPCR</name>
<keyword evidence="1" id="KW-0472">Membrane</keyword>
<dbReference type="AlphaFoldDB" id="A0AAD1XGQ0"/>
<keyword evidence="1" id="KW-0812">Transmembrane</keyword>
<gene>
    <name evidence="2" type="ORF">ECRASSUSDP1_LOCUS13657</name>
</gene>
<dbReference type="EMBL" id="CAMPGE010013608">
    <property type="protein sequence ID" value="CAI2372328.1"/>
    <property type="molecule type" value="Genomic_DNA"/>
</dbReference>
<proteinExistence type="predicted"/>
<feature type="transmembrane region" description="Helical" evidence="1">
    <location>
        <begin position="42"/>
        <end position="66"/>
    </location>
</feature>
<reference evidence="2" key="1">
    <citation type="submission" date="2023-07" db="EMBL/GenBank/DDBJ databases">
        <authorList>
            <consortium name="AG Swart"/>
            <person name="Singh M."/>
            <person name="Singh A."/>
            <person name="Seah K."/>
            <person name="Emmerich C."/>
        </authorList>
    </citation>
    <scope>NUCLEOTIDE SEQUENCE</scope>
    <source>
        <strain evidence="2">DP1</strain>
    </source>
</reference>
<evidence type="ECO:0000313" key="2">
    <source>
        <dbReference type="EMBL" id="CAI2372328.1"/>
    </source>
</evidence>
<sequence length="79" mass="9040">MPGVDQSLPLILLQSVKEFCSIDCPLSLFNRIVVLKALTTSILWQLLSLRICFSGSFLSAFLYFFCDDSLKISLRRFLF</sequence>
<organism evidence="2 3">
    <name type="scientific">Euplotes crassus</name>
    <dbReference type="NCBI Taxonomy" id="5936"/>
    <lineage>
        <taxon>Eukaryota</taxon>
        <taxon>Sar</taxon>
        <taxon>Alveolata</taxon>
        <taxon>Ciliophora</taxon>
        <taxon>Intramacronucleata</taxon>
        <taxon>Spirotrichea</taxon>
        <taxon>Hypotrichia</taxon>
        <taxon>Euplotida</taxon>
        <taxon>Euplotidae</taxon>
        <taxon>Moneuplotes</taxon>
    </lineage>
</organism>